<accession>A0AAN7JRI4</accession>
<dbReference type="EMBL" id="JAXIOK010000016">
    <property type="protein sequence ID" value="KAK4752095.1"/>
    <property type="molecule type" value="Genomic_DNA"/>
</dbReference>
<sequence>MGSVCCVAVRDGTISTAPSNEIFHRNMRHSPTWSFRWENRGRVAGEEASIGWLSDGISGNNCSDIKCETSYASEDGSSLDSYSFQRRTWPKSPFSEGTFVHGRTPPSEQSISRNVSMDANLEQVSKEYSTVSVSSPAKLSFSSLPSTSSIVASPPSSQVHTQPSCSYPSRHTQRFPKDGGKQGSDGVIPDLMPSNVHLSTEEKLVFPSWCDESTRGSYGGSSDSCSVNASSGALAFSNGKNWSLYGDSFHEKLSKSSCQVSAYTSSDRQTCGICSKLLTDKSVWNTQKIVANNELSVVAILECGHTYHADCLESMTTEIDKYDPSCPICTFGEKQTAKMSEKALKAELEMMVKKGKRWRNQVSDIELDINYASLDHRKGSRFEEKGLRLGSSSSTRSSSSKPFLRRHLSFGSKGSRPLSENPSTRKGFFWSKSTKE</sequence>
<dbReference type="PROSITE" id="PS50089">
    <property type="entry name" value="ZF_RING_2"/>
    <property type="match status" value="1"/>
</dbReference>
<dbReference type="PANTHER" id="PTHR31150">
    <property type="entry name" value="EXPRESSED PROTEIN"/>
    <property type="match status" value="1"/>
</dbReference>
<dbReference type="PANTHER" id="PTHR31150:SF26">
    <property type="entry name" value="RING-TYPE DOMAIN-CONTAINING PROTEIN"/>
    <property type="match status" value="1"/>
</dbReference>
<feature type="domain" description="RING-type" evidence="6">
    <location>
        <begin position="271"/>
        <end position="330"/>
    </location>
</feature>
<reference evidence="7 8" key="1">
    <citation type="journal article" date="2023" name="Hortic Res">
        <title>Pangenome of water caltrop reveals structural variations and asymmetric subgenome divergence after allopolyploidization.</title>
        <authorList>
            <person name="Zhang X."/>
            <person name="Chen Y."/>
            <person name="Wang L."/>
            <person name="Yuan Y."/>
            <person name="Fang M."/>
            <person name="Shi L."/>
            <person name="Lu R."/>
            <person name="Comes H.P."/>
            <person name="Ma Y."/>
            <person name="Chen Y."/>
            <person name="Huang G."/>
            <person name="Zhou Y."/>
            <person name="Zheng Z."/>
            <person name="Qiu Y."/>
        </authorList>
    </citation>
    <scope>NUCLEOTIDE SEQUENCE [LARGE SCALE GENOMIC DNA]</scope>
    <source>
        <tissue evidence="7">Roots</tissue>
    </source>
</reference>
<dbReference type="GO" id="GO:0008270">
    <property type="term" value="F:zinc ion binding"/>
    <property type="evidence" value="ECO:0007669"/>
    <property type="project" value="UniProtKB-KW"/>
</dbReference>
<name>A0AAN7JRI4_9MYRT</name>
<keyword evidence="3" id="KW-0862">Zinc</keyword>
<evidence type="ECO:0000259" key="6">
    <source>
        <dbReference type="PROSITE" id="PS50089"/>
    </source>
</evidence>
<keyword evidence="1" id="KW-0479">Metal-binding</keyword>
<keyword evidence="8" id="KW-1185">Reference proteome</keyword>
<organism evidence="7 8">
    <name type="scientific">Trapa incisa</name>
    <dbReference type="NCBI Taxonomy" id="236973"/>
    <lineage>
        <taxon>Eukaryota</taxon>
        <taxon>Viridiplantae</taxon>
        <taxon>Streptophyta</taxon>
        <taxon>Embryophyta</taxon>
        <taxon>Tracheophyta</taxon>
        <taxon>Spermatophyta</taxon>
        <taxon>Magnoliopsida</taxon>
        <taxon>eudicotyledons</taxon>
        <taxon>Gunneridae</taxon>
        <taxon>Pentapetalae</taxon>
        <taxon>rosids</taxon>
        <taxon>malvids</taxon>
        <taxon>Myrtales</taxon>
        <taxon>Lythraceae</taxon>
        <taxon>Trapa</taxon>
    </lineage>
</organism>
<dbReference type="AlphaFoldDB" id="A0AAN7JRI4"/>
<feature type="region of interest" description="Disordered" evidence="5">
    <location>
        <begin position="95"/>
        <end position="114"/>
    </location>
</feature>
<gene>
    <name evidence="7" type="ORF">SAY87_020893</name>
</gene>
<feature type="compositionally biased region" description="Polar residues" evidence="5">
    <location>
        <begin position="158"/>
        <end position="170"/>
    </location>
</feature>
<evidence type="ECO:0000256" key="3">
    <source>
        <dbReference type="ARBA" id="ARBA00022833"/>
    </source>
</evidence>
<dbReference type="InterPro" id="IPR018957">
    <property type="entry name" value="Znf_C3HC4_RING-type"/>
</dbReference>
<dbReference type="Gene3D" id="3.30.40.10">
    <property type="entry name" value="Zinc/RING finger domain, C3HC4 (zinc finger)"/>
    <property type="match status" value="1"/>
</dbReference>
<evidence type="ECO:0000313" key="8">
    <source>
        <dbReference type="Proteomes" id="UP001345219"/>
    </source>
</evidence>
<dbReference type="Pfam" id="PF00097">
    <property type="entry name" value="zf-C3HC4"/>
    <property type="match status" value="1"/>
</dbReference>
<comment type="caution">
    <text evidence="7">The sequence shown here is derived from an EMBL/GenBank/DDBJ whole genome shotgun (WGS) entry which is preliminary data.</text>
</comment>
<proteinExistence type="predicted"/>
<protein>
    <recommendedName>
        <fullName evidence="6">RING-type domain-containing protein</fullName>
    </recommendedName>
</protein>
<dbReference type="SMART" id="SM00184">
    <property type="entry name" value="RING"/>
    <property type="match status" value="1"/>
</dbReference>
<evidence type="ECO:0000256" key="1">
    <source>
        <dbReference type="ARBA" id="ARBA00022723"/>
    </source>
</evidence>
<feature type="region of interest" description="Disordered" evidence="5">
    <location>
        <begin position="385"/>
        <end position="436"/>
    </location>
</feature>
<evidence type="ECO:0000256" key="4">
    <source>
        <dbReference type="PROSITE-ProRule" id="PRU00175"/>
    </source>
</evidence>
<keyword evidence="2 4" id="KW-0863">Zinc-finger</keyword>
<dbReference type="InterPro" id="IPR001841">
    <property type="entry name" value="Znf_RING"/>
</dbReference>
<dbReference type="Proteomes" id="UP001345219">
    <property type="component" value="Chromosome 16"/>
</dbReference>
<feature type="region of interest" description="Disordered" evidence="5">
    <location>
        <begin position="150"/>
        <end position="187"/>
    </location>
</feature>
<dbReference type="SUPFAM" id="SSF57850">
    <property type="entry name" value="RING/U-box"/>
    <property type="match status" value="1"/>
</dbReference>
<dbReference type="InterPro" id="IPR013083">
    <property type="entry name" value="Znf_RING/FYVE/PHD"/>
</dbReference>
<evidence type="ECO:0000256" key="2">
    <source>
        <dbReference type="ARBA" id="ARBA00022771"/>
    </source>
</evidence>
<feature type="compositionally biased region" description="Low complexity" evidence="5">
    <location>
        <begin position="391"/>
        <end position="400"/>
    </location>
</feature>
<evidence type="ECO:0000256" key="5">
    <source>
        <dbReference type="SAM" id="MobiDB-lite"/>
    </source>
</evidence>
<evidence type="ECO:0000313" key="7">
    <source>
        <dbReference type="EMBL" id="KAK4752095.1"/>
    </source>
</evidence>